<name>A0A0B7GPQ0_TREPH</name>
<keyword evidence="3" id="KW-1185">Reference proteome</keyword>
<dbReference type="AlphaFoldDB" id="A0A0B7GPQ0"/>
<dbReference type="SUPFAM" id="SSF110849">
    <property type="entry name" value="ParB/Sulfiredoxin"/>
    <property type="match status" value="1"/>
</dbReference>
<dbReference type="OrthoDB" id="1007248at2"/>
<dbReference type="Proteomes" id="UP000042527">
    <property type="component" value="Unassembled WGS sequence"/>
</dbReference>
<evidence type="ECO:0000313" key="3">
    <source>
        <dbReference type="Proteomes" id="UP000042527"/>
    </source>
</evidence>
<gene>
    <name evidence="2" type="ORF">TPHV1_10192</name>
</gene>
<evidence type="ECO:0000313" key="2">
    <source>
        <dbReference type="EMBL" id="CEM60524.1"/>
    </source>
</evidence>
<dbReference type="RefSeq" id="WP_044634240.1">
    <property type="nucleotide sequence ID" value="NZ_CDNC01000001.1"/>
</dbReference>
<protein>
    <recommendedName>
        <fullName evidence="1">ParB-like N-terminal domain-containing protein</fullName>
    </recommendedName>
</protein>
<proteinExistence type="predicted"/>
<evidence type="ECO:0000259" key="1">
    <source>
        <dbReference type="Pfam" id="PF02195"/>
    </source>
</evidence>
<feature type="domain" description="ParB-like N-terminal" evidence="1">
    <location>
        <begin position="11"/>
        <end position="71"/>
    </location>
</feature>
<reference evidence="3" key="1">
    <citation type="submission" date="2015-01" db="EMBL/GenBank/DDBJ databases">
        <authorList>
            <person name="Manzoor Shahid"/>
            <person name="Zubair Saima"/>
        </authorList>
    </citation>
    <scope>NUCLEOTIDE SEQUENCE [LARGE SCALE GENOMIC DNA]</scope>
    <source>
        <strain evidence="3">V1</strain>
    </source>
</reference>
<dbReference type="InterPro" id="IPR036086">
    <property type="entry name" value="ParB/Sulfiredoxin_sf"/>
</dbReference>
<dbReference type="Gene3D" id="3.90.1530.10">
    <property type="entry name" value="Conserved hypothetical protein from pyrococcus furiosus pfu- 392566-001, ParB domain"/>
    <property type="match status" value="1"/>
</dbReference>
<dbReference type="EMBL" id="CDNC01000001">
    <property type="protein sequence ID" value="CEM60524.1"/>
    <property type="molecule type" value="Genomic_DNA"/>
</dbReference>
<sequence length="253" mass="29225">MENKNKLERFTIQTIKRSQIQEADYNPRTINSEAKKKLKRGLKTYGMVQPIVVNSQTMNVVGGHQRLAIMDEEYKYPKTDYTLQVAMINVSLEEEVKINVFLNNPAAQGERDAEMLQEIKLSFPDIDFQKDLAFDMLDMQHLFAGTELFESASSLFEPTQEQSDIVDMAELAKKTDRLKEARQTERDLRKAENRSDTDYQAKNDDYVVSFVFENNAAKQDFCRRANIPISERFVKSALLYDIADGRIKMRGGR</sequence>
<organism evidence="2 3">
    <name type="scientific">Treponema phagedenis</name>
    <dbReference type="NCBI Taxonomy" id="162"/>
    <lineage>
        <taxon>Bacteria</taxon>
        <taxon>Pseudomonadati</taxon>
        <taxon>Spirochaetota</taxon>
        <taxon>Spirochaetia</taxon>
        <taxon>Spirochaetales</taxon>
        <taxon>Treponemataceae</taxon>
        <taxon>Treponema</taxon>
    </lineage>
</organism>
<dbReference type="Pfam" id="PF02195">
    <property type="entry name" value="ParB_N"/>
    <property type="match status" value="1"/>
</dbReference>
<dbReference type="InterPro" id="IPR003115">
    <property type="entry name" value="ParB_N"/>
</dbReference>
<accession>A0A0B7GPQ0</accession>